<dbReference type="EMBL" id="DVML01000012">
    <property type="protein sequence ID" value="HIU22354.1"/>
    <property type="molecule type" value="Genomic_DNA"/>
</dbReference>
<evidence type="ECO:0000313" key="2">
    <source>
        <dbReference type="Proteomes" id="UP000824087"/>
    </source>
</evidence>
<dbReference type="AlphaFoldDB" id="A0A9D1HTP8"/>
<reference evidence="1" key="2">
    <citation type="journal article" date="2021" name="PeerJ">
        <title>Extensive microbial diversity within the chicken gut microbiome revealed by metagenomics and culture.</title>
        <authorList>
            <person name="Gilroy R."/>
            <person name="Ravi A."/>
            <person name="Getino M."/>
            <person name="Pursley I."/>
            <person name="Horton D.L."/>
            <person name="Alikhan N.F."/>
            <person name="Baker D."/>
            <person name="Gharbi K."/>
            <person name="Hall N."/>
            <person name="Watson M."/>
            <person name="Adriaenssens E.M."/>
            <person name="Foster-Nyarko E."/>
            <person name="Jarju S."/>
            <person name="Secka A."/>
            <person name="Antonio M."/>
            <person name="Oren A."/>
            <person name="Chaudhuri R.R."/>
            <person name="La Ragione R."/>
            <person name="Hildebrand F."/>
            <person name="Pallen M.J."/>
        </authorList>
    </citation>
    <scope>NUCLEOTIDE SEQUENCE</scope>
    <source>
        <strain evidence="1">CHK197-8231</strain>
    </source>
</reference>
<dbReference type="Proteomes" id="UP000824087">
    <property type="component" value="Unassembled WGS sequence"/>
</dbReference>
<organism evidence="1 2">
    <name type="scientific">Candidatus Fimihabitans intestinipullorum</name>
    <dbReference type="NCBI Taxonomy" id="2840820"/>
    <lineage>
        <taxon>Bacteria</taxon>
        <taxon>Bacillati</taxon>
        <taxon>Mycoplasmatota</taxon>
        <taxon>Mycoplasmatota incertae sedis</taxon>
        <taxon>Candidatus Fimihabitans</taxon>
    </lineage>
</organism>
<protein>
    <submittedName>
        <fullName evidence="1">Uncharacterized protein</fullName>
    </submittedName>
</protein>
<name>A0A9D1HTP8_9BACT</name>
<proteinExistence type="predicted"/>
<sequence length="184" mass="21838">MEDGLIYEHDLHDVLEIQQALLTFVKEHEEMIKSHYTLSVDYHFEDDLKTISDIKRLVEQTEMQQKLYCIYMNHINRLTDEVLIQKFATMIGLTRLLVNYPQLFDRKSVELLNLAAIYNETKDSNLFITESFLLSTEEYHKALEEKVEYLLPFSSDTSKLNWHKETIEDEYEANLMKKSNGILH</sequence>
<comment type="caution">
    <text evidence="1">The sequence shown here is derived from an EMBL/GenBank/DDBJ whole genome shotgun (WGS) entry which is preliminary data.</text>
</comment>
<accession>A0A9D1HTP8</accession>
<reference evidence="1" key="1">
    <citation type="submission" date="2020-10" db="EMBL/GenBank/DDBJ databases">
        <authorList>
            <person name="Gilroy R."/>
        </authorList>
    </citation>
    <scope>NUCLEOTIDE SEQUENCE</scope>
    <source>
        <strain evidence="1">CHK197-8231</strain>
    </source>
</reference>
<gene>
    <name evidence="1" type="ORF">IAD49_02100</name>
</gene>
<evidence type="ECO:0000313" key="1">
    <source>
        <dbReference type="EMBL" id="HIU22354.1"/>
    </source>
</evidence>